<dbReference type="Proteomes" id="UP001408789">
    <property type="component" value="Unassembled WGS sequence"/>
</dbReference>
<organism evidence="3 4">
    <name type="scientific">Deinandra increscens subsp. villosa</name>
    <dbReference type="NCBI Taxonomy" id="3103831"/>
    <lineage>
        <taxon>Eukaryota</taxon>
        <taxon>Viridiplantae</taxon>
        <taxon>Streptophyta</taxon>
        <taxon>Embryophyta</taxon>
        <taxon>Tracheophyta</taxon>
        <taxon>Spermatophyta</taxon>
        <taxon>Magnoliopsida</taxon>
        <taxon>eudicotyledons</taxon>
        <taxon>Gunneridae</taxon>
        <taxon>Pentapetalae</taxon>
        <taxon>asterids</taxon>
        <taxon>campanulids</taxon>
        <taxon>Asterales</taxon>
        <taxon>Asteraceae</taxon>
        <taxon>Asteroideae</taxon>
        <taxon>Heliantheae alliance</taxon>
        <taxon>Madieae</taxon>
        <taxon>Madiinae</taxon>
        <taxon>Deinandra</taxon>
    </lineage>
</organism>
<gene>
    <name evidence="3" type="ORF">SSX86_022423</name>
</gene>
<feature type="compositionally biased region" description="Low complexity" evidence="2">
    <location>
        <begin position="66"/>
        <end position="76"/>
    </location>
</feature>
<dbReference type="PANTHER" id="PTHR48163:SF2">
    <property type="entry name" value="EXPRESSED PROTEIN"/>
    <property type="match status" value="1"/>
</dbReference>
<comment type="caution">
    <text evidence="3">The sequence shown here is derived from an EMBL/GenBank/DDBJ whole genome shotgun (WGS) entry which is preliminary data.</text>
</comment>
<dbReference type="AlphaFoldDB" id="A0AAP0CNW4"/>
<keyword evidence="1" id="KW-0175">Coiled coil</keyword>
<evidence type="ECO:0000256" key="2">
    <source>
        <dbReference type="SAM" id="MobiDB-lite"/>
    </source>
</evidence>
<evidence type="ECO:0000313" key="3">
    <source>
        <dbReference type="EMBL" id="KAK9057587.1"/>
    </source>
</evidence>
<evidence type="ECO:0000256" key="1">
    <source>
        <dbReference type="SAM" id="Coils"/>
    </source>
</evidence>
<dbReference type="EMBL" id="JBCNJP010000023">
    <property type="protein sequence ID" value="KAK9057587.1"/>
    <property type="molecule type" value="Genomic_DNA"/>
</dbReference>
<feature type="region of interest" description="Disordered" evidence="2">
    <location>
        <begin position="40"/>
        <end position="78"/>
    </location>
</feature>
<protein>
    <submittedName>
        <fullName evidence="3">Uncharacterized protein</fullName>
    </submittedName>
</protein>
<reference evidence="3 4" key="1">
    <citation type="submission" date="2024-04" db="EMBL/GenBank/DDBJ databases">
        <title>The reference genome of an endangered Asteraceae, Deinandra increscens subsp. villosa, native to the Central Coast of California.</title>
        <authorList>
            <person name="Guilliams M."/>
            <person name="Hasenstab-Lehman K."/>
            <person name="Meyer R."/>
            <person name="Mcevoy S."/>
        </authorList>
    </citation>
    <scope>NUCLEOTIDE SEQUENCE [LARGE SCALE GENOMIC DNA]</scope>
    <source>
        <tissue evidence="3">Leaf</tissue>
    </source>
</reference>
<keyword evidence="4" id="KW-1185">Reference proteome</keyword>
<dbReference type="PANTHER" id="PTHR48163">
    <property type="entry name" value="BNAC02G25670D PROTEIN"/>
    <property type="match status" value="1"/>
</dbReference>
<evidence type="ECO:0000313" key="4">
    <source>
        <dbReference type="Proteomes" id="UP001408789"/>
    </source>
</evidence>
<feature type="coiled-coil region" evidence="1">
    <location>
        <begin position="80"/>
        <end position="378"/>
    </location>
</feature>
<accession>A0AAP0CNW4</accession>
<feature type="coiled-coil region" evidence="1">
    <location>
        <begin position="413"/>
        <end position="447"/>
    </location>
</feature>
<name>A0AAP0CNW4_9ASTR</name>
<sequence length="478" mass="53556">MLGCRLSTASQNLQTNFLSAMASHHASLGRRTLEEIRQKRAAQKLSKTSSGPDLTLPPNPSEVFGIKKSSSGSGISESDITGLVSQLQELQKRNVELDEENRKLSSELHSNKVENDMLQKRVNDLEKNTVPSLRRALKDVAMEKDAAVVAREDFSAQVRALKKRLKEAEEEQYRAEEDTAALRAELNSLQQQAISGDLAAIASRGGPPDHMQAIEKELADLKSQLEQESMLRRQEGMLRRQEQQQLAEERIRVSAIISEKKELEEKLAVMSREASDFLSNAGTSERGAQFTMEDKDRLEKQLHDMAVAVERLENSRQKLLMEIDSQSSEIERLFEENSNLSSAYQEATGMVTLWENQVKDCLNQNEELRIMLDKLRTEQASISIINDREGHKRNLGSNNEGAGEIPQAYTAEVVSLKGQLAKEQSKAETLSAEVLQLSAQLQQAVQAYNGLARLYKPVLRNIESNLLKMKQDSSLTVQ</sequence>
<proteinExistence type="predicted"/>